<dbReference type="AlphaFoldDB" id="A0A6M8MCG8"/>
<gene>
    <name evidence="1" type="ORF">FX982_00445</name>
</gene>
<evidence type="ECO:0000313" key="2">
    <source>
        <dbReference type="Proteomes" id="UP000501989"/>
    </source>
</evidence>
<dbReference type="KEGG" id="pgg:FX982_00445"/>
<sequence>MPAWMVFKRASSRLKPVPLLEMLTPCGTGFSLESVR</sequence>
<name>A0A6M8MCG8_9PSED</name>
<organism evidence="1 2">
    <name type="scientific">Pseudomonas graminis</name>
    <dbReference type="NCBI Taxonomy" id="158627"/>
    <lineage>
        <taxon>Bacteria</taxon>
        <taxon>Pseudomonadati</taxon>
        <taxon>Pseudomonadota</taxon>
        <taxon>Gammaproteobacteria</taxon>
        <taxon>Pseudomonadales</taxon>
        <taxon>Pseudomonadaceae</taxon>
        <taxon>Pseudomonas</taxon>
    </lineage>
</organism>
<evidence type="ECO:0000313" key="1">
    <source>
        <dbReference type="EMBL" id="QKF49526.1"/>
    </source>
</evidence>
<proteinExistence type="predicted"/>
<keyword evidence="2" id="KW-1185">Reference proteome</keyword>
<dbReference type="Proteomes" id="UP000501989">
    <property type="component" value="Chromosome"/>
</dbReference>
<protein>
    <submittedName>
        <fullName evidence="1">Uncharacterized protein</fullName>
    </submittedName>
</protein>
<reference evidence="2" key="1">
    <citation type="submission" date="2019-12" db="EMBL/GenBank/DDBJ databases">
        <title>Endophytic bacteria associated with Panax ginseng seedlings.</title>
        <authorList>
            <person name="Park J.M."/>
            <person name="Shin R."/>
            <person name="Jo S.H."/>
        </authorList>
    </citation>
    <scope>NUCLEOTIDE SEQUENCE [LARGE SCALE GENOMIC DNA]</scope>
    <source>
        <strain evidence="2">PgKB30</strain>
    </source>
</reference>
<accession>A0A6M8MCG8</accession>
<dbReference type="EMBL" id="CP053746">
    <property type="protein sequence ID" value="QKF49526.1"/>
    <property type="molecule type" value="Genomic_DNA"/>
</dbReference>